<keyword evidence="2" id="KW-1185">Reference proteome</keyword>
<reference evidence="1" key="1">
    <citation type="submission" date="2020-08" db="EMBL/GenBank/DDBJ databases">
        <title>Multicomponent nature underlies the extraordinary mechanical properties of spider dragline silk.</title>
        <authorList>
            <person name="Kono N."/>
            <person name="Nakamura H."/>
            <person name="Mori M."/>
            <person name="Yoshida Y."/>
            <person name="Ohtoshi R."/>
            <person name="Malay A.D."/>
            <person name="Moran D.A.P."/>
            <person name="Tomita M."/>
            <person name="Numata K."/>
            <person name="Arakawa K."/>
        </authorList>
    </citation>
    <scope>NUCLEOTIDE SEQUENCE</scope>
</reference>
<accession>A0A8X6UNZ7</accession>
<organism evidence="1 2">
    <name type="scientific">Trichonephila clavipes</name>
    <name type="common">Golden silk orbweaver</name>
    <name type="synonym">Nephila clavipes</name>
    <dbReference type="NCBI Taxonomy" id="2585209"/>
    <lineage>
        <taxon>Eukaryota</taxon>
        <taxon>Metazoa</taxon>
        <taxon>Ecdysozoa</taxon>
        <taxon>Arthropoda</taxon>
        <taxon>Chelicerata</taxon>
        <taxon>Arachnida</taxon>
        <taxon>Araneae</taxon>
        <taxon>Araneomorphae</taxon>
        <taxon>Entelegynae</taxon>
        <taxon>Araneoidea</taxon>
        <taxon>Nephilidae</taxon>
        <taxon>Trichonephila</taxon>
    </lineage>
</organism>
<dbReference type="AlphaFoldDB" id="A0A8X6UNZ7"/>
<evidence type="ECO:0000313" key="2">
    <source>
        <dbReference type="Proteomes" id="UP000887159"/>
    </source>
</evidence>
<sequence length="73" mass="8150">MTLRLIAKGTFSHVSWIQEHDWNPFERTREPPTRLNVFKFVLGTLIGHTNGTDIEGDILGANEGAETSLGKLD</sequence>
<evidence type="ECO:0000313" key="1">
    <source>
        <dbReference type="EMBL" id="GFX86581.1"/>
    </source>
</evidence>
<name>A0A8X6UNZ7_TRICX</name>
<gene>
    <name evidence="1" type="ORF">TNCV_462011</name>
</gene>
<protein>
    <submittedName>
        <fullName evidence="1">Uncharacterized protein</fullName>
    </submittedName>
</protein>
<dbReference type="Proteomes" id="UP000887159">
    <property type="component" value="Unassembled WGS sequence"/>
</dbReference>
<comment type="caution">
    <text evidence="1">The sequence shown here is derived from an EMBL/GenBank/DDBJ whole genome shotgun (WGS) entry which is preliminary data.</text>
</comment>
<dbReference type="EMBL" id="BMAU01021011">
    <property type="protein sequence ID" value="GFX86581.1"/>
    <property type="molecule type" value="Genomic_DNA"/>
</dbReference>
<proteinExistence type="predicted"/>